<evidence type="ECO:0000313" key="18">
    <source>
        <dbReference type="EMBL" id="SFB84673.1"/>
    </source>
</evidence>
<feature type="binding site" evidence="13 14">
    <location>
        <position position="127"/>
    </location>
    <ligand>
        <name>[4Fe-4S] cluster</name>
        <dbReference type="ChEBI" id="CHEBI:49883"/>
        <label>2</label>
    </ligand>
</feature>
<dbReference type="STRING" id="1122252.SAMN05660443_0507"/>
<organism evidence="18 19">
    <name type="scientific">Marinospirillum celere</name>
    <dbReference type="NCBI Taxonomy" id="1122252"/>
    <lineage>
        <taxon>Bacteria</taxon>
        <taxon>Pseudomonadati</taxon>
        <taxon>Pseudomonadota</taxon>
        <taxon>Gammaproteobacteria</taxon>
        <taxon>Oceanospirillales</taxon>
        <taxon>Oceanospirillaceae</taxon>
        <taxon>Marinospirillum</taxon>
    </lineage>
</organism>
<comment type="subcellular location">
    <subcellularLocation>
        <location evidence="13">Cell inner membrane</location>
    </subcellularLocation>
</comment>
<evidence type="ECO:0000256" key="12">
    <source>
        <dbReference type="ARBA" id="ARBA00067794"/>
    </source>
</evidence>
<keyword evidence="10 13" id="KW-0411">Iron-sulfur</keyword>
<dbReference type="NCBIfam" id="TIGR01944">
    <property type="entry name" value="rnfB"/>
    <property type="match status" value="1"/>
</dbReference>
<evidence type="ECO:0000259" key="16">
    <source>
        <dbReference type="PROSITE" id="PS51379"/>
    </source>
</evidence>
<keyword evidence="4 13" id="KW-0997">Cell inner membrane</keyword>
<evidence type="ECO:0000256" key="2">
    <source>
        <dbReference type="ARBA" id="ARBA00022475"/>
    </source>
</evidence>
<keyword evidence="19" id="KW-1185">Reference proteome</keyword>
<feature type="binding site" evidence="13 14">
    <location>
        <position position="154"/>
    </location>
    <ligand>
        <name>[4Fe-4S] cluster</name>
        <dbReference type="ChEBI" id="CHEBI:49883"/>
        <label>3</label>
    </ligand>
</feature>
<keyword evidence="15" id="KW-1133">Transmembrane helix</keyword>
<dbReference type="GO" id="GO:0005886">
    <property type="term" value="C:plasma membrane"/>
    <property type="evidence" value="ECO:0007669"/>
    <property type="project" value="UniProtKB-SubCell"/>
</dbReference>
<evidence type="ECO:0000256" key="13">
    <source>
        <dbReference type="HAMAP-Rule" id="MF_00463"/>
    </source>
</evidence>
<feature type="binding site" evidence="13 14">
    <location>
        <position position="121"/>
    </location>
    <ligand>
        <name>[4Fe-4S] cluster</name>
        <dbReference type="ChEBI" id="CHEBI:49883"/>
        <label>2</label>
    </ligand>
</feature>
<comment type="function">
    <text evidence="13">Part of a membrane-bound complex that couples electron transfer with translocation of ions across the membrane.</text>
</comment>
<dbReference type="InterPro" id="IPR050294">
    <property type="entry name" value="RnfB_subfamily"/>
</dbReference>
<keyword evidence="6 13" id="KW-0677">Repeat</keyword>
<dbReference type="Gene3D" id="1.10.15.40">
    <property type="entry name" value="Electron transport complex subunit B, putative Fe-S cluster"/>
    <property type="match status" value="1"/>
</dbReference>
<keyword evidence="15" id="KW-0812">Transmembrane</keyword>
<dbReference type="EC" id="7.-.-.-" evidence="13"/>
<dbReference type="PROSITE" id="PS51656">
    <property type="entry name" value="4FE4S"/>
    <property type="match status" value="1"/>
</dbReference>
<dbReference type="EMBL" id="FOLH01000001">
    <property type="protein sequence ID" value="SFB84673.1"/>
    <property type="molecule type" value="Genomic_DNA"/>
</dbReference>
<dbReference type="InterPro" id="IPR007202">
    <property type="entry name" value="4Fe-4S_dom"/>
</dbReference>
<feature type="binding site" evidence="13 14">
    <location>
        <position position="63"/>
    </location>
    <ligand>
        <name>[4Fe-4S] cluster</name>
        <dbReference type="ChEBI" id="CHEBI:49883"/>
        <label>1</label>
    </ligand>
</feature>
<evidence type="ECO:0000256" key="14">
    <source>
        <dbReference type="PIRSR" id="PIRSR005784-1"/>
    </source>
</evidence>
<dbReference type="RefSeq" id="WP_177203443.1">
    <property type="nucleotide sequence ID" value="NZ_FOLH01000001.1"/>
</dbReference>
<evidence type="ECO:0000256" key="11">
    <source>
        <dbReference type="ARBA" id="ARBA00023136"/>
    </source>
</evidence>
<feature type="region of interest" description="Hydrophobic" evidence="13">
    <location>
        <begin position="1"/>
        <end position="32"/>
    </location>
</feature>
<dbReference type="InterPro" id="IPR017900">
    <property type="entry name" value="4Fe4S_Fe_S_CS"/>
</dbReference>
<dbReference type="InterPro" id="IPR010207">
    <property type="entry name" value="Elect_transpt_cplx_RnfB/RsxB"/>
</dbReference>
<evidence type="ECO:0000256" key="8">
    <source>
        <dbReference type="ARBA" id="ARBA00022982"/>
    </source>
</evidence>
<dbReference type="Pfam" id="PF04060">
    <property type="entry name" value="FeS"/>
    <property type="match status" value="1"/>
</dbReference>
<feature type="binding site" evidence="13 14">
    <location>
        <position position="124"/>
    </location>
    <ligand>
        <name>[4Fe-4S] cluster</name>
        <dbReference type="ChEBI" id="CHEBI:49883"/>
        <label>2</label>
    </ligand>
</feature>
<dbReference type="FunFam" id="1.10.15.40:FF:000001">
    <property type="entry name" value="Ion-translocating oxidoreductase complex subunit B"/>
    <property type="match status" value="1"/>
</dbReference>
<dbReference type="GO" id="GO:0046872">
    <property type="term" value="F:metal ion binding"/>
    <property type="evidence" value="ECO:0007669"/>
    <property type="project" value="UniProtKB-KW"/>
</dbReference>
<accession>A0A1I1EI99</accession>
<reference evidence="18 19" key="1">
    <citation type="submission" date="2016-10" db="EMBL/GenBank/DDBJ databases">
        <authorList>
            <person name="de Groot N.N."/>
        </authorList>
    </citation>
    <scope>NUCLEOTIDE SEQUENCE [LARGE SCALE GENOMIC DNA]</scope>
    <source>
        <strain evidence="18 19">DSM 18438</strain>
    </source>
</reference>
<dbReference type="InterPro" id="IPR016463">
    <property type="entry name" value="RnfB/RsxB_Proteobac"/>
</dbReference>
<dbReference type="InterPro" id="IPR017896">
    <property type="entry name" value="4Fe4S_Fe-S-bd"/>
</dbReference>
<dbReference type="PROSITE" id="PS51379">
    <property type="entry name" value="4FE4S_FER_2"/>
    <property type="match status" value="2"/>
</dbReference>
<dbReference type="PANTHER" id="PTHR42859:SF3">
    <property type="entry name" value="ION-TRANSLOCATING OXIDOREDUCTASE COMPLEX SUBUNIT B"/>
    <property type="match status" value="1"/>
</dbReference>
<evidence type="ECO:0000256" key="9">
    <source>
        <dbReference type="ARBA" id="ARBA00023004"/>
    </source>
</evidence>
<keyword evidence="2 13" id="KW-1003">Cell membrane</keyword>
<dbReference type="HAMAP" id="MF_00463">
    <property type="entry name" value="RsxB_RnfB"/>
    <property type="match status" value="1"/>
</dbReference>
<proteinExistence type="inferred from homology"/>
<dbReference type="Pfam" id="PF14697">
    <property type="entry name" value="Fer4_21"/>
    <property type="match status" value="1"/>
</dbReference>
<evidence type="ECO:0000313" key="19">
    <source>
        <dbReference type="Proteomes" id="UP000199058"/>
    </source>
</evidence>
<feature type="binding site" evidence="13 14">
    <location>
        <position position="157"/>
    </location>
    <ligand>
        <name>[4Fe-4S] cluster</name>
        <dbReference type="ChEBI" id="CHEBI:49883"/>
        <label>3</label>
    </ligand>
</feature>
<sequence>MLELLVNQPVIAAILALAGLALLIGLLLGFAQVRFHVEGDPLVEKIDHLLPQTQCGQCGHPGCRPYAEAIAAGEEINKCPPGGEATIQALADLLGREPLPLDAEEGVTSDKKVAFIREDECIGCTKCIQACPVDAIIGAPKLMHTVIIDECTGCDLCVEPCPVDCIDMLPLTSEPGNWKWPQPPGPLSKSQDRLLNKEAIHDL</sequence>
<dbReference type="PANTHER" id="PTHR42859">
    <property type="entry name" value="OXIDOREDUCTASE"/>
    <property type="match status" value="1"/>
</dbReference>
<keyword evidence="7 13" id="KW-1278">Translocase</keyword>
<feature type="binding site" evidence="13 14">
    <location>
        <position position="131"/>
    </location>
    <ligand>
        <name>[4Fe-4S] cluster</name>
        <dbReference type="ChEBI" id="CHEBI:49883"/>
        <label>3</label>
    </ligand>
</feature>
<feature type="domain" description="4Fe-4S" evidence="17">
    <location>
        <begin position="38"/>
        <end position="96"/>
    </location>
</feature>
<dbReference type="Proteomes" id="UP000199058">
    <property type="component" value="Unassembled WGS sequence"/>
</dbReference>
<dbReference type="GO" id="GO:0022900">
    <property type="term" value="P:electron transport chain"/>
    <property type="evidence" value="ECO:0007669"/>
    <property type="project" value="UniProtKB-UniRule"/>
</dbReference>
<keyword evidence="8 13" id="KW-0249">Electron transport</keyword>
<dbReference type="PIRSF" id="PIRSF005784">
    <property type="entry name" value="Elect_transpt_RnfB"/>
    <property type="match status" value="1"/>
</dbReference>
<feature type="domain" description="4Fe-4S ferredoxin-type" evidence="16">
    <location>
        <begin position="142"/>
        <end position="171"/>
    </location>
</feature>
<feature type="binding site" evidence="13 14">
    <location>
        <position position="151"/>
    </location>
    <ligand>
        <name>[4Fe-4S] cluster</name>
        <dbReference type="ChEBI" id="CHEBI:49883"/>
        <label>3</label>
    </ligand>
</feature>
<evidence type="ECO:0000256" key="7">
    <source>
        <dbReference type="ARBA" id="ARBA00022967"/>
    </source>
</evidence>
<feature type="binding site" evidence="13 14">
    <location>
        <position position="55"/>
    </location>
    <ligand>
        <name>[4Fe-4S] cluster</name>
        <dbReference type="ChEBI" id="CHEBI:49883"/>
        <label>1</label>
    </ligand>
</feature>
<feature type="transmembrane region" description="Helical" evidence="15">
    <location>
        <begin position="12"/>
        <end position="31"/>
    </location>
</feature>
<feature type="binding site" evidence="13 14">
    <location>
        <position position="58"/>
    </location>
    <ligand>
        <name>[4Fe-4S] cluster</name>
        <dbReference type="ChEBI" id="CHEBI:49883"/>
        <label>1</label>
    </ligand>
</feature>
<evidence type="ECO:0000256" key="15">
    <source>
        <dbReference type="SAM" id="Phobius"/>
    </source>
</evidence>
<comment type="similarity">
    <text evidence="13">Belongs to the 4Fe4S bacterial-type ferredoxin family. RnfB subfamily.</text>
</comment>
<keyword evidence="5 13" id="KW-0479">Metal-binding</keyword>
<evidence type="ECO:0000256" key="3">
    <source>
        <dbReference type="ARBA" id="ARBA00022485"/>
    </source>
</evidence>
<dbReference type="Gene3D" id="3.30.70.20">
    <property type="match status" value="1"/>
</dbReference>
<evidence type="ECO:0000259" key="17">
    <source>
        <dbReference type="PROSITE" id="PS51656"/>
    </source>
</evidence>
<evidence type="ECO:0000256" key="1">
    <source>
        <dbReference type="ARBA" id="ARBA00022448"/>
    </source>
</evidence>
<keyword evidence="9 13" id="KW-0408">Iron</keyword>
<keyword evidence="1 13" id="KW-0813">Transport</keyword>
<feature type="binding site" evidence="13 14">
    <location>
        <position position="161"/>
    </location>
    <ligand>
        <name>[4Fe-4S] cluster</name>
        <dbReference type="ChEBI" id="CHEBI:49883"/>
        <label>2</label>
    </ligand>
</feature>
<comment type="subunit">
    <text evidence="13">The complex is composed of six subunits: RnfA, RnfB, RnfC, RnfD, RnfE and RnfG.</text>
</comment>
<gene>
    <name evidence="13" type="primary">rnfB</name>
    <name evidence="18" type="ORF">SAMN05660443_0507</name>
</gene>
<keyword evidence="3 13" id="KW-0004">4Fe-4S</keyword>
<feature type="domain" description="4Fe-4S ferredoxin-type" evidence="16">
    <location>
        <begin position="112"/>
        <end position="141"/>
    </location>
</feature>
<evidence type="ECO:0000256" key="5">
    <source>
        <dbReference type="ARBA" id="ARBA00022723"/>
    </source>
</evidence>
<dbReference type="NCBIfam" id="NF003475">
    <property type="entry name" value="PRK05113.1"/>
    <property type="match status" value="1"/>
</dbReference>
<dbReference type="PROSITE" id="PS00198">
    <property type="entry name" value="4FE4S_FER_1"/>
    <property type="match status" value="1"/>
</dbReference>
<keyword evidence="11 13" id="KW-0472">Membrane</keyword>
<evidence type="ECO:0000256" key="4">
    <source>
        <dbReference type="ARBA" id="ARBA00022519"/>
    </source>
</evidence>
<dbReference type="SUPFAM" id="SSF54862">
    <property type="entry name" value="4Fe-4S ferredoxins"/>
    <property type="match status" value="1"/>
</dbReference>
<evidence type="ECO:0000256" key="6">
    <source>
        <dbReference type="ARBA" id="ARBA00022737"/>
    </source>
</evidence>
<dbReference type="GO" id="GO:0051539">
    <property type="term" value="F:4 iron, 4 sulfur cluster binding"/>
    <property type="evidence" value="ECO:0007669"/>
    <property type="project" value="UniProtKB-UniRule"/>
</dbReference>
<dbReference type="GO" id="GO:0009055">
    <property type="term" value="F:electron transfer activity"/>
    <property type="evidence" value="ECO:0007669"/>
    <property type="project" value="InterPro"/>
</dbReference>
<evidence type="ECO:0000256" key="10">
    <source>
        <dbReference type="ARBA" id="ARBA00023014"/>
    </source>
</evidence>
<dbReference type="AlphaFoldDB" id="A0A1I1EI99"/>
<feature type="binding site" evidence="13 14">
    <location>
        <position position="79"/>
    </location>
    <ligand>
        <name>[4Fe-4S] cluster</name>
        <dbReference type="ChEBI" id="CHEBI:49883"/>
        <label>1</label>
    </ligand>
</feature>
<comment type="cofactor">
    <cofactor evidence="13 14">
        <name>[4Fe-4S] cluster</name>
        <dbReference type="ChEBI" id="CHEBI:49883"/>
    </cofactor>
    <text evidence="13 14">Binds 3 [4Fe-4S] clusters.</text>
</comment>
<name>A0A1I1EI99_9GAMM</name>
<protein>
    <recommendedName>
        <fullName evidence="12 13">Ion-translocating oxidoreductase complex subunit B</fullName>
        <ecNumber evidence="13">7.-.-.-</ecNumber>
    </recommendedName>
    <alternativeName>
        <fullName evidence="13">Rnf electron transport complex subunit B</fullName>
    </alternativeName>
</protein>
<comment type="caution">
    <text evidence="13">Lacks conserved residue(s) required for the propagation of feature annotation.</text>
</comment>